<evidence type="ECO:0000313" key="1">
    <source>
        <dbReference type="EMBL" id="VTR93785.1"/>
    </source>
</evidence>
<dbReference type="AlphaFoldDB" id="A0A6P2D089"/>
<dbReference type="PANTHER" id="PTHR43737:SF1">
    <property type="entry name" value="DUF1501 DOMAIN-CONTAINING PROTEIN"/>
    <property type="match status" value="1"/>
</dbReference>
<sequence length="465" mass="50879">MTVPEILPTRRAAIRSMVGGSLLFPGIVSQLLAAEERRAIDADPLAPKKPHFAPKAKRVIFLFSTGGVSQMDTFDPKPKLFAADGKTLGVGGGLSLEKRPLLKPRWAFKPGGTCGTQVSDLFPHIRERMDDVCLIRSMSTDNNEHFQATLAIHTGSFFAARPSIGSWVSYGLGTVNQNLPSFVVIAPQLPYAGTQVFANDFLPAYHQGTRVLPGKEPVPNVKRQPGTDALQELELGFADALNKSHLKTHGHDGDMAARIRSFETAFKMQFEAPEAFDLSKETDATLDLYGVKRADTESFGWQCLIARRLAERGVRFIELIDGSSAKNWDSHSDMGEHEPLAKKIDRPIAGLLTDLKRLGMLDDTLVVWTTEFGRTPGQDGTKGRGHHPACFSSWIAGGGIKPGIAYGATDDIAAAVAEKKVHVHDFHATLLHLLGLDHEKLTYRHAGRDFRLTDVHGNVVKDILK</sequence>
<dbReference type="InterPro" id="IPR010869">
    <property type="entry name" value="DUF1501"/>
</dbReference>
<name>A0A6P2D089_9BACT</name>
<dbReference type="SUPFAM" id="SSF53649">
    <property type="entry name" value="Alkaline phosphatase-like"/>
    <property type="match status" value="1"/>
</dbReference>
<dbReference type="Gene3D" id="3.40.720.10">
    <property type="entry name" value="Alkaline Phosphatase, subunit A"/>
    <property type="match status" value="1"/>
</dbReference>
<dbReference type="InterPro" id="IPR017850">
    <property type="entry name" value="Alkaline_phosphatase_core_sf"/>
</dbReference>
<proteinExistence type="predicted"/>
<keyword evidence="2" id="KW-1185">Reference proteome</keyword>
<dbReference type="EMBL" id="LR593886">
    <property type="protein sequence ID" value="VTR93785.1"/>
    <property type="molecule type" value="Genomic_DNA"/>
</dbReference>
<dbReference type="Pfam" id="PF07394">
    <property type="entry name" value="DUF1501"/>
    <property type="match status" value="1"/>
</dbReference>
<evidence type="ECO:0000313" key="2">
    <source>
        <dbReference type="Proteomes" id="UP000464178"/>
    </source>
</evidence>
<evidence type="ECO:0008006" key="3">
    <source>
        <dbReference type="Google" id="ProtNLM"/>
    </source>
</evidence>
<dbReference type="Proteomes" id="UP000464178">
    <property type="component" value="Chromosome"/>
</dbReference>
<organism evidence="1 2">
    <name type="scientific">Gemmata massiliana</name>
    <dbReference type="NCBI Taxonomy" id="1210884"/>
    <lineage>
        <taxon>Bacteria</taxon>
        <taxon>Pseudomonadati</taxon>
        <taxon>Planctomycetota</taxon>
        <taxon>Planctomycetia</taxon>
        <taxon>Gemmatales</taxon>
        <taxon>Gemmataceae</taxon>
        <taxon>Gemmata</taxon>
    </lineage>
</organism>
<reference evidence="1 2" key="1">
    <citation type="submission" date="2019-05" db="EMBL/GenBank/DDBJ databases">
        <authorList>
            <consortium name="Science for Life Laboratories"/>
        </authorList>
    </citation>
    <scope>NUCLEOTIDE SEQUENCE [LARGE SCALE GENOMIC DNA]</scope>
    <source>
        <strain evidence="1">Soil9</strain>
    </source>
</reference>
<dbReference type="PANTHER" id="PTHR43737">
    <property type="entry name" value="BLL7424 PROTEIN"/>
    <property type="match status" value="1"/>
</dbReference>
<accession>A0A6P2D089</accession>
<dbReference type="RefSeq" id="WP_162668455.1">
    <property type="nucleotide sequence ID" value="NZ_LR593886.1"/>
</dbReference>
<gene>
    <name evidence="1" type="ORF">SOIL9_39290</name>
</gene>
<protein>
    <recommendedName>
        <fullName evidence="3">DUF1501 domain-containing protein</fullName>
    </recommendedName>
</protein>
<dbReference type="KEGG" id="gms:SOIL9_39290"/>